<dbReference type="AlphaFoldDB" id="A0A5Q2MJZ9"/>
<dbReference type="EMBL" id="CP045737">
    <property type="protein sequence ID" value="QGG42081.1"/>
    <property type="molecule type" value="Genomic_DNA"/>
</dbReference>
<gene>
    <name evidence="3" type="ORF">GEV26_12255</name>
</gene>
<proteinExistence type="predicted"/>
<evidence type="ECO:0000313" key="4">
    <source>
        <dbReference type="Proteomes" id="UP000392064"/>
    </source>
</evidence>
<protein>
    <submittedName>
        <fullName evidence="3">Uncharacterized protein</fullName>
    </submittedName>
</protein>
<name>A0A5Q2MJZ9_9ACTN</name>
<keyword evidence="2" id="KW-0472">Membrane</keyword>
<feature type="region of interest" description="Disordered" evidence="1">
    <location>
        <begin position="1"/>
        <end position="77"/>
    </location>
</feature>
<feature type="compositionally biased region" description="Basic and acidic residues" evidence="1">
    <location>
        <begin position="46"/>
        <end position="77"/>
    </location>
</feature>
<dbReference type="RefSeq" id="WP_153653422.1">
    <property type="nucleotide sequence ID" value="NZ_CP045737.1"/>
</dbReference>
<keyword evidence="4" id="KW-1185">Reference proteome</keyword>
<feature type="transmembrane region" description="Helical" evidence="2">
    <location>
        <begin position="170"/>
        <end position="191"/>
    </location>
</feature>
<keyword evidence="2" id="KW-1133">Transmembrane helix</keyword>
<organism evidence="3 4">
    <name type="scientific">Aeromicrobium yanjiei</name>
    <dbReference type="NCBI Taxonomy" id="2662028"/>
    <lineage>
        <taxon>Bacteria</taxon>
        <taxon>Bacillati</taxon>
        <taxon>Actinomycetota</taxon>
        <taxon>Actinomycetes</taxon>
        <taxon>Propionibacteriales</taxon>
        <taxon>Nocardioidaceae</taxon>
        <taxon>Aeromicrobium</taxon>
    </lineage>
</organism>
<evidence type="ECO:0000256" key="1">
    <source>
        <dbReference type="SAM" id="MobiDB-lite"/>
    </source>
</evidence>
<feature type="transmembrane region" description="Helical" evidence="2">
    <location>
        <begin position="103"/>
        <end position="130"/>
    </location>
</feature>
<sequence>MERARAAARVDQQLTEQHAPEVMVVDEPAPRRETARPAGETARAQARRERAEVKEATRREREARRAATRDHIVEAPREPRKGLLERLRRERGRDGGTAGRRAVSLLAGAVGAVGLLCSFVLAVGALLVALGAGEGSSAYDTVTSVCDLLIGPLRDVFSFSGKDAEVKESLVAWGAGSMAYLVIGVLAQSFLRARLQD</sequence>
<dbReference type="KEGG" id="aef:GEV26_12255"/>
<keyword evidence="2" id="KW-0812">Transmembrane</keyword>
<accession>A0A5Q2MJZ9</accession>
<evidence type="ECO:0000256" key="2">
    <source>
        <dbReference type="SAM" id="Phobius"/>
    </source>
</evidence>
<dbReference type="Proteomes" id="UP000392064">
    <property type="component" value="Chromosome"/>
</dbReference>
<evidence type="ECO:0000313" key="3">
    <source>
        <dbReference type="EMBL" id="QGG42081.1"/>
    </source>
</evidence>
<reference evidence="3 4" key="1">
    <citation type="submission" date="2019-11" db="EMBL/GenBank/DDBJ databases">
        <authorList>
            <person name="Li J."/>
        </authorList>
    </citation>
    <scope>NUCLEOTIDE SEQUENCE [LARGE SCALE GENOMIC DNA]</scope>
    <source>
        <strain evidence="3 4">MF47</strain>
    </source>
</reference>